<dbReference type="RefSeq" id="WP_154430965.1">
    <property type="nucleotide sequence ID" value="NZ_VUNI01000035.1"/>
</dbReference>
<gene>
    <name evidence="2" type="ORF">FYJ75_13570</name>
</gene>
<keyword evidence="3" id="KW-1185">Reference proteome</keyword>
<comment type="caution">
    <text evidence="2">The sequence shown here is derived from an EMBL/GenBank/DDBJ whole genome shotgun (WGS) entry which is preliminary data.</text>
</comment>
<evidence type="ECO:0000256" key="1">
    <source>
        <dbReference type="SAM" id="Phobius"/>
    </source>
</evidence>
<sequence>MIKNKKYKIGFDIWGLIIFIVIMIPNFIWFAVPAPNDILRGESITKTVDVIASICQVLMVMSLCIFINQERKKISITRFIITTIICCVLYFLCWVFYYVGVTNAIVILGLTIFPCLTFLFFAIDRKNMLAVIPISIFMVCHLIYGMVNYII</sequence>
<proteinExistence type="predicted"/>
<feature type="transmembrane region" description="Helical" evidence="1">
    <location>
        <begin position="105"/>
        <end position="123"/>
    </location>
</feature>
<evidence type="ECO:0000313" key="2">
    <source>
        <dbReference type="EMBL" id="MST76001.1"/>
    </source>
</evidence>
<protein>
    <submittedName>
        <fullName evidence="2">Uncharacterized protein</fullName>
    </submittedName>
</protein>
<name>A0A6L5YW83_9FIRM</name>
<accession>A0A6L5YW83</accession>
<feature type="transmembrane region" description="Helical" evidence="1">
    <location>
        <begin position="50"/>
        <end position="67"/>
    </location>
</feature>
<dbReference type="EMBL" id="VUNI01000035">
    <property type="protein sequence ID" value="MST76001.1"/>
    <property type="molecule type" value="Genomic_DNA"/>
</dbReference>
<dbReference type="AlphaFoldDB" id="A0A6L5YW83"/>
<evidence type="ECO:0000313" key="3">
    <source>
        <dbReference type="Proteomes" id="UP000474024"/>
    </source>
</evidence>
<dbReference type="Proteomes" id="UP000474024">
    <property type="component" value="Unassembled WGS sequence"/>
</dbReference>
<reference evidence="2 3" key="1">
    <citation type="submission" date="2019-08" db="EMBL/GenBank/DDBJ databases">
        <title>In-depth cultivation of the pig gut microbiome towards novel bacterial diversity and tailored functional studies.</title>
        <authorList>
            <person name="Wylensek D."/>
            <person name="Hitch T.C.A."/>
            <person name="Clavel T."/>
        </authorList>
    </citation>
    <scope>NUCLEOTIDE SEQUENCE [LARGE SCALE GENOMIC DNA]</scope>
    <source>
        <strain evidence="2 3">MUC/MUC-530-WT-4D</strain>
    </source>
</reference>
<organism evidence="2 3">
    <name type="scientific">Roseburia porci</name>
    <dbReference type="NCBI Taxonomy" id="2605790"/>
    <lineage>
        <taxon>Bacteria</taxon>
        <taxon>Bacillati</taxon>
        <taxon>Bacillota</taxon>
        <taxon>Clostridia</taxon>
        <taxon>Lachnospirales</taxon>
        <taxon>Lachnospiraceae</taxon>
        <taxon>Roseburia</taxon>
    </lineage>
</organism>
<feature type="transmembrane region" description="Helical" evidence="1">
    <location>
        <begin position="130"/>
        <end position="150"/>
    </location>
</feature>
<feature type="transmembrane region" description="Helical" evidence="1">
    <location>
        <begin position="79"/>
        <end position="99"/>
    </location>
</feature>
<keyword evidence="1" id="KW-0812">Transmembrane</keyword>
<keyword evidence="1" id="KW-1133">Transmembrane helix</keyword>
<feature type="transmembrane region" description="Helical" evidence="1">
    <location>
        <begin position="12"/>
        <end position="30"/>
    </location>
</feature>
<keyword evidence="1" id="KW-0472">Membrane</keyword>